<dbReference type="Pfam" id="PF01135">
    <property type="entry name" value="PCMT"/>
    <property type="match status" value="1"/>
</dbReference>
<dbReference type="Proteomes" id="UP000807716">
    <property type="component" value="Unassembled WGS sequence"/>
</dbReference>
<dbReference type="PANTHER" id="PTHR13610">
    <property type="entry name" value="METHYLTRANSFERASE DOMAIN-CONTAINING PROTEIN"/>
    <property type="match status" value="1"/>
</dbReference>
<dbReference type="OrthoDB" id="66144at2759"/>
<evidence type="ECO:0000256" key="4">
    <source>
        <dbReference type="ARBA" id="ARBA00022691"/>
    </source>
</evidence>
<dbReference type="GO" id="GO:1905706">
    <property type="term" value="P:regulation of mitochondrial ATP synthesis coupled proton transport"/>
    <property type="evidence" value="ECO:0007669"/>
    <property type="project" value="TreeGrafter"/>
</dbReference>
<organism evidence="5 6">
    <name type="scientific">Actinomortierella ambigua</name>
    <dbReference type="NCBI Taxonomy" id="1343610"/>
    <lineage>
        <taxon>Eukaryota</taxon>
        <taxon>Fungi</taxon>
        <taxon>Fungi incertae sedis</taxon>
        <taxon>Mucoromycota</taxon>
        <taxon>Mortierellomycotina</taxon>
        <taxon>Mortierellomycetes</taxon>
        <taxon>Mortierellales</taxon>
        <taxon>Mortierellaceae</taxon>
        <taxon>Actinomortierella</taxon>
    </lineage>
</organism>
<sequence length="223" mass="24491">MPTVTAIDPATPNSTLPNAAAVLSSPKQPLLSTTFSPDPQQEADFQRQYPDYEEAEETFPLWIEGVDTTYAPFIPTSTRRVLIALQMVRLCATDKVLDVGSGDGRFCFAAVHFFHAQKAVSIEYEQDLVDRSIALAPKEYLDQDKMAFLRADLTQWRDMPIMLSREWSVIIVFLSLEGGTQLTAGRNLPTSLSAIAWIASAGKSLSNACLAPSVGNRHRSPAT</sequence>
<accession>A0A9P6TVD7</accession>
<comment type="caution">
    <text evidence="5">The sequence shown here is derived from an EMBL/GenBank/DDBJ whole genome shotgun (WGS) entry which is preliminary data.</text>
</comment>
<keyword evidence="6" id="KW-1185">Reference proteome</keyword>
<evidence type="ECO:0000313" key="5">
    <source>
        <dbReference type="EMBL" id="KAG0248195.1"/>
    </source>
</evidence>
<name>A0A9P6TVD7_9FUNG</name>
<dbReference type="Gene3D" id="3.40.50.150">
    <property type="entry name" value="Vaccinia Virus protein VP39"/>
    <property type="match status" value="1"/>
</dbReference>
<dbReference type="AlphaFoldDB" id="A0A9P6TVD7"/>
<evidence type="ECO:0000256" key="2">
    <source>
        <dbReference type="ARBA" id="ARBA00022603"/>
    </source>
</evidence>
<evidence type="ECO:0000256" key="1">
    <source>
        <dbReference type="ARBA" id="ARBA00010633"/>
    </source>
</evidence>
<dbReference type="SUPFAM" id="SSF53335">
    <property type="entry name" value="S-adenosyl-L-methionine-dependent methyltransferases"/>
    <property type="match status" value="1"/>
</dbReference>
<keyword evidence="3" id="KW-0808">Transferase</keyword>
<dbReference type="EMBL" id="JAAAJB010001338">
    <property type="protein sequence ID" value="KAG0248195.1"/>
    <property type="molecule type" value="Genomic_DNA"/>
</dbReference>
<keyword evidence="4" id="KW-0949">S-adenosyl-L-methionine</keyword>
<dbReference type="GO" id="GO:0005739">
    <property type="term" value="C:mitochondrion"/>
    <property type="evidence" value="ECO:0007669"/>
    <property type="project" value="TreeGrafter"/>
</dbReference>
<gene>
    <name evidence="5" type="ORF">DFQ27_001086</name>
</gene>
<evidence type="ECO:0008006" key="7">
    <source>
        <dbReference type="Google" id="ProtNLM"/>
    </source>
</evidence>
<evidence type="ECO:0000256" key="3">
    <source>
        <dbReference type="ARBA" id="ARBA00022679"/>
    </source>
</evidence>
<reference evidence="5" key="1">
    <citation type="journal article" date="2020" name="Fungal Divers.">
        <title>Resolving the Mortierellaceae phylogeny through synthesis of multi-gene phylogenetics and phylogenomics.</title>
        <authorList>
            <person name="Vandepol N."/>
            <person name="Liber J."/>
            <person name="Desiro A."/>
            <person name="Na H."/>
            <person name="Kennedy M."/>
            <person name="Barry K."/>
            <person name="Grigoriev I.V."/>
            <person name="Miller A.N."/>
            <person name="O'Donnell K."/>
            <person name="Stajich J.E."/>
            <person name="Bonito G."/>
        </authorList>
    </citation>
    <scope>NUCLEOTIDE SEQUENCE</scope>
    <source>
        <strain evidence="5">BC1065</strain>
    </source>
</reference>
<dbReference type="GO" id="GO:0016279">
    <property type="term" value="F:protein-lysine N-methyltransferase activity"/>
    <property type="evidence" value="ECO:0007669"/>
    <property type="project" value="InterPro"/>
</dbReference>
<dbReference type="InterPro" id="IPR026170">
    <property type="entry name" value="FAM173A/B"/>
</dbReference>
<dbReference type="PANTHER" id="PTHR13610:SF11">
    <property type="entry name" value="METHYLTRANSFERASE DOMAIN-CONTAINING PROTEIN"/>
    <property type="match status" value="1"/>
</dbReference>
<dbReference type="CDD" id="cd02440">
    <property type="entry name" value="AdoMet_MTases"/>
    <property type="match status" value="1"/>
</dbReference>
<evidence type="ECO:0000313" key="6">
    <source>
        <dbReference type="Proteomes" id="UP000807716"/>
    </source>
</evidence>
<protein>
    <recommendedName>
        <fullName evidence="7">Methyltransferase domain-containing protein</fullName>
    </recommendedName>
</protein>
<keyword evidence="2" id="KW-0489">Methyltransferase</keyword>
<proteinExistence type="inferred from homology"/>
<comment type="similarity">
    <text evidence="1">Belongs to the ANT/ATPSC lysine N-methyltransferase family.</text>
</comment>
<dbReference type="InterPro" id="IPR029063">
    <property type="entry name" value="SAM-dependent_MTases_sf"/>
</dbReference>
<dbReference type="GO" id="GO:0032259">
    <property type="term" value="P:methylation"/>
    <property type="evidence" value="ECO:0007669"/>
    <property type="project" value="UniProtKB-KW"/>
</dbReference>